<sequence>MKKKINKYTANKNSEFAKRLAEIIKEKEITNKKAATICGIANSTFDSWLSGSLPTNFKAIKKLCDELNLSFTWLLTGEHEKKDHDPSIVEMFEEVPFFSGLARIRIDRLLPRKKQDKE</sequence>
<protein>
    <recommendedName>
        <fullName evidence="1">HTH cro/C1-type domain-containing protein</fullName>
    </recommendedName>
</protein>
<organism evidence="2">
    <name type="scientific">marine sediment metagenome</name>
    <dbReference type="NCBI Taxonomy" id="412755"/>
    <lineage>
        <taxon>unclassified sequences</taxon>
        <taxon>metagenomes</taxon>
        <taxon>ecological metagenomes</taxon>
    </lineage>
</organism>
<proteinExistence type="predicted"/>
<evidence type="ECO:0000259" key="1">
    <source>
        <dbReference type="PROSITE" id="PS50943"/>
    </source>
</evidence>
<dbReference type="InterPro" id="IPR001387">
    <property type="entry name" value="Cro/C1-type_HTH"/>
</dbReference>
<gene>
    <name evidence="2" type="ORF">S01H1_63464</name>
</gene>
<dbReference type="InterPro" id="IPR010982">
    <property type="entry name" value="Lambda_DNA-bd_dom_sf"/>
</dbReference>
<dbReference type="SMART" id="SM00530">
    <property type="entry name" value="HTH_XRE"/>
    <property type="match status" value="1"/>
</dbReference>
<evidence type="ECO:0000313" key="2">
    <source>
        <dbReference type="EMBL" id="GAG35819.1"/>
    </source>
</evidence>
<dbReference type="PROSITE" id="PS50943">
    <property type="entry name" value="HTH_CROC1"/>
    <property type="match status" value="1"/>
</dbReference>
<name>X0WXY5_9ZZZZ</name>
<comment type="caution">
    <text evidence="2">The sequence shown here is derived from an EMBL/GenBank/DDBJ whole genome shotgun (WGS) entry which is preliminary data.</text>
</comment>
<dbReference type="GO" id="GO:0003677">
    <property type="term" value="F:DNA binding"/>
    <property type="evidence" value="ECO:0007669"/>
    <property type="project" value="InterPro"/>
</dbReference>
<feature type="domain" description="HTH cro/C1-type" evidence="1">
    <location>
        <begin position="20"/>
        <end position="74"/>
    </location>
</feature>
<accession>X0WXY5</accession>
<dbReference type="CDD" id="cd00093">
    <property type="entry name" value="HTH_XRE"/>
    <property type="match status" value="1"/>
</dbReference>
<reference evidence="2" key="1">
    <citation type="journal article" date="2014" name="Front. Microbiol.">
        <title>High frequency of phylogenetically diverse reductive dehalogenase-homologous genes in deep subseafloor sedimentary metagenomes.</title>
        <authorList>
            <person name="Kawai M."/>
            <person name="Futagami T."/>
            <person name="Toyoda A."/>
            <person name="Takaki Y."/>
            <person name="Nishi S."/>
            <person name="Hori S."/>
            <person name="Arai W."/>
            <person name="Tsubouchi T."/>
            <person name="Morono Y."/>
            <person name="Uchiyama I."/>
            <person name="Ito T."/>
            <person name="Fujiyama A."/>
            <person name="Inagaki F."/>
            <person name="Takami H."/>
        </authorList>
    </citation>
    <scope>NUCLEOTIDE SEQUENCE</scope>
    <source>
        <strain evidence="2">Expedition CK06-06</strain>
    </source>
</reference>
<dbReference type="SUPFAM" id="SSF47413">
    <property type="entry name" value="lambda repressor-like DNA-binding domains"/>
    <property type="match status" value="1"/>
</dbReference>
<dbReference type="EMBL" id="BARS01041771">
    <property type="protein sequence ID" value="GAG35819.1"/>
    <property type="molecule type" value="Genomic_DNA"/>
</dbReference>
<dbReference type="AlphaFoldDB" id="X0WXY5"/>
<dbReference type="Gene3D" id="1.10.260.40">
    <property type="entry name" value="lambda repressor-like DNA-binding domains"/>
    <property type="match status" value="1"/>
</dbReference>